<reference evidence="1 2" key="1">
    <citation type="submission" date="2021-01" db="EMBL/GenBank/DDBJ databases">
        <title>Whole genome shotgun sequence of Microbispora corallina NBRC 16416.</title>
        <authorList>
            <person name="Komaki H."/>
            <person name="Tamura T."/>
        </authorList>
    </citation>
    <scope>NUCLEOTIDE SEQUENCE [LARGE SCALE GENOMIC DNA]</scope>
    <source>
        <strain evidence="1 2">NBRC 16416</strain>
    </source>
</reference>
<proteinExistence type="predicted"/>
<sequence>MDEVTAATRRALHGVAELLLAGPQYRRSGTIRLRVVPGGFGTVAEPDLRVEGAVLVAGDRRLPLAGTYAELGAAAGVDPGAPEGLYHDGSGAAPGDEITVDAAAAARLAESLAIGEEALLAFAPGLTPVLWPEHFDLAVTLDEVNYGISPGDGHLPEPYAYVGPWTPRTGPFWNAPFGASRPLRELGGAQAVRAFFEQGRTA</sequence>
<protein>
    <submittedName>
        <fullName evidence="1">Uncharacterized protein</fullName>
    </submittedName>
</protein>
<keyword evidence="2" id="KW-1185">Reference proteome</keyword>
<gene>
    <name evidence="1" type="ORF">Mco01_11200</name>
</gene>
<evidence type="ECO:0000313" key="1">
    <source>
        <dbReference type="EMBL" id="GIH38120.1"/>
    </source>
</evidence>
<dbReference type="EMBL" id="BOOC01000003">
    <property type="protein sequence ID" value="GIH38120.1"/>
    <property type="molecule type" value="Genomic_DNA"/>
</dbReference>
<organism evidence="1 2">
    <name type="scientific">Microbispora corallina</name>
    <dbReference type="NCBI Taxonomy" id="83302"/>
    <lineage>
        <taxon>Bacteria</taxon>
        <taxon>Bacillati</taxon>
        <taxon>Actinomycetota</taxon>
        <taxon>Actinomycetes</taxon>
        <taxon>Streptosporangiales</taxon>
        <taxon>Streptosporangiaceae</taxon>
        <taxon>Microbispora</taxon>
    </lineage>
</organism>
<comment type="caution">
    <text evidence="1">The sequence shown here is derived from an EMBL/GenBank/DDBJ whole genome shotgun (WGS) entry which is preliminary data.</text>
</comment>
<dbReference type="RefSeq" id="WP_204055779.1">
    <property type="nucleotide sequence ID" value="NZ_BAAAGP010000003.1"/>
</dbReference>
<dbReference type="Proteomes" id="UP000603904">
    <property type="component" value="Unassembled WGS sequence"/>
</dbReference>
<name>A0ABQ4FTG8_9ACTN</name>
<accession>A0ABQ4FTG8</accession>
<evidence type="ECO:0000313" key="2">
    <source>
        <dbReference type="Proteomes" id="UP000603904"/>
    </source>
</evidence>